<feature type="transmembrane region" description="Helical" evidence="1">
    <location>
        <begin position="20"/>
        <end position="38"/>
    </location>
</feature>
<evidence type="ECO:0000313" key="2">
    <source>
        <dbReference type="EMBL" id="MQX53520.1"/>
    </source>
</evidence>
<sequence>MGSKSYGYNVRTERLSVARLPELAILMVVILVAFWLVFPRNLSETLRNSRLDAVSLSYMKAWLRAKPDDYELRMLLARELVELGEYQQAAYQMELIPRGERFGFAAELAWLELRRDFIQLMALQPAERPSSALYPQTRDRLKALDVASLDAQHSEQAAEMAMAMGLVDQAVRLYRQQAATGQGQGAEKFHALSARLLLGNGRYRDAAEEHLAAMDASDSYAVRRRSFLAALEVLQAGELYAEAVRVMRERDQAFLGDKDVLYRLMNLSLACADVPQAQHYAVLLLRLPEDGS</sequence>
<dbReference type="AlphaFoldDB" id="A0A6N7LZJ6"/>
<evidence type="ECO:0000313" key="3">
    <source>
        <dbReference type="Proteomes" id="UP000469421"/>
    </source>
</evidence>
<keyword evidence="1" id="KW-1133">Transmembrane helix</keyword>
<gene>
    <name evidence="2" type="ORF">GFN93_09690</name>
</gene>
<name>A0A6N7LZJ6_9GAMM</name>
<protein>
    <recommendedName>
        <fullName evidence="4">Tetratricopeptide repeat protein</fullName>
    </recommendedName>
</protein>
<dbReference type="RefSeq" id="WP_153500904.1">
    <property type="nucleotide sequence ID" value="NZ_WIRE01000001.1"/>
</dbReference>
<dbReference type="Proteomes" id="UP000469421">
    <property type="component" value="Unassembled WGS sequence"/>
</dbReference>
<keyword evidence="3" id="KW-1185">Reference proteome</keyword>
<accession>A0A6N7LZJ6</accession>
<dbReference type="EMBL" id="WIRE01000001">
    <property type="protein sequence ID" value="MQX53520.1"/>
    <property type="molecule type" value="Genomic_DNA"/>
</dbReference>
<evidence type="ECO:0008006" key="4">
    <source>
        <dbReference type="Google" id="ProtNLM"/>
    </source>
</evidence>
<reference evidence="2 3" key="1">
    <citation type="submission" date="2019-10" db="EMBL/GenBank/DDBJ databases">
        <title>Alcanivorax sp.PA15-N-34 draft genome sequence.</title>
        <authorList>
            <person name="Liao X."/>
            <person name="Shao Z."/>
        </authorList>
    </citation>
    <scope>NUCLEOTIDE SEQUENCE [LARGE SCALE GENOMIC DNA]</scope>
    <source>
        <strain evidence="2 3">PA15-N-34</strain>
    </source>
</reference>
<keyword evidence="1" id="KW-0472">Membrane</keyword>
<comment type="caution">
    <text evidence="2">The sequence shown here is derived from an EMBL/GenBank/DDBJ whole genome shotgun (WGS) entry which is preliminary data.</text>
</comment>
<keyword evidence="1" id="KW-0812">Transmembrane</keyword>
<organism evidence="2 3">
    <name type="scientific">Alcanivorax sediminis</name>
    <dbReference type="NCBI Taxonomy" id="2663008"/>
    <lineage>
        <taxon>Bacteria</taxon>
        <taxon>Pseudomonadati</taxon>
        <taxon>Pseudomonadota</taxon>
        <taxon>Gammaproteobacteria</taxon>
        <taxon>Oceanospirillales</taxon>
        <taxon>Alcanivoracaceae</taxon>
        <taxon>Alcanivorax</taxon>
    </lineage>
</organism>
<proteinExistence type="predicted"/>
<evidence type="ECO:0000256" key="1">
    <source>
        <dbReference type="SAM" id="Phobius"/>
    </source>
</evidence>